<organism evidence="3 4">
    <name type="scientific">Lacrimispora xylanisolvens</name>
    <dbReference type="NCBI Taxonomy" id="384636"/>
    <lineage>
        <taxon>Bacteria</taxon>
        <taxon>Bacillati</taxon>
        <taxon>Bacillota</taxon>
        <taxon>Clostridia</taxon>
        <taxon>Lachnospirales</taxon>
        <taxon>Lachnospiraceae</taxon>
        <taxon>Lacrimispora</taxon>
    </lineage>
</organism>
<accession>A0A2S6HSJ9</accession>
<evidence type="ECO:0000313" key="3">
    <source>
        <dbReference type="EMBL" id="PPK80623.1"/>
    </source>
</evidence>
<keyword evidence="4" id="KW-1185">Reference proteome</keyword>
<dbReference type="SUPFAM" id="SSF68912">
    <property type="entry name" value="Rho N-terminal domain-like"/>
    <property type="match status" value="1"/>
</dbReference>
<dbReference type="Proteomes" id="UP000237749">
    <property type="component" value="Unassembled WGS sequence"/>
</dbReference>
<dbReference type="InterPro" id="IPR036269">
    <property type="entry name" value="Rho_N_sf"/>
</dbReference>
<evidence type="ECO:0000256" key="1">
    <source>
        <dbReference type="SAM" id="MobiDB-lite"/>
    </source>
</evidence>
<feature type="region of interest" description="Disordered" evidence="1">
    <location>
        <begin position="35"/>
        <end position="59"/>
    </location>
</feature>
<dbReference type="Pfam" id="PF07498">
    <property type="entry name" value="Rho_N"/>
    <property type="match status" value="1"/>
</dbReference>
<dbReference type="AlphaFoldDB" id="A0A2S6HSJ9"/>
<evidence type="ECO:0000259" key="2">
    <source>
        <dbReference type="SMART" id="SM00959"/>
    </source>
</evidence>
<name>A0A2S6HSJ9_9FIRM</name>
<comment type="caution">
    <text evidence="3">The sequence shown here is derived from an EMBL/GenBank/DDBJ whole genome shotgun (WGS) entry which is preliminary data.</text>
</comment>
<gene>
    <name evidence="3" type="ORF">BXY41_106213</name>
</gene>
<dbReference type="Gene3D" id="1.10.720.10">
    <property type="match status" value="1"/>
</dbReference>
<dbReference type="SMART" id="SM00959">
    <property type="entry name" value="Rho_N"/>
    <property type="match status" value="1"/>
</dbReference>
<sequence>MFIRNKKSKLIQECSNKDVIKICLKDVENYEVTEVNPEEFTNSEKVPEPENIPEPEKNLEDMTVPELKALAKEKGIEGTSSLGKEDLLAVLKEVM</sequence>
<dbReference type="RefSeq" id="WP_104437310.1">
    <property type="nucleotide sequence ID" value="NZ_PTJA01000006.1"/>
</dbReference>
<dbReference type="InterPro" id="IPR011112">
    <property type="entry name" value="Rho-like_N"/>
</dbReference>
<reference evidence="3 4" key="1">
    <citation type="submission" date="2018-02" db="EMBL/GenBank/DDBJ databases">
        <title>Genomic Encyclopedia of Archaeal and Bacterial Type Strains, Phase II (KMG-II): from individual species to whole genera.</title>
        <authorList>
            <person name="Goeker M."/>
        </authorList>
    </citation>
    <scope>NUCLEOTIDE SEQUENCE [LARGE SCALE GENOMIC DNA]</scope>
    <source>
        <strain evidence="3 4">DSM 3808</strain>
    </source>
</reference>
<dbReference type="OrthoDB" id="9813334at2"/>
<evidence type="ECO:0000313" key="4">
    <source>
        <dbReference type="Proteomes" id="UP000237749"/>
    </source>
</evidence>
<dbReference type="EMBL" id="PTJA01000006">
    <property type="protein sequence ID" value="PPK80623.1"/>
    <property type="molecule type" value="Genomic_DNA"/>
</dbReference>
<dbReference type="GO" id="GO:0006353">
    <property type="term" value="P:DNA-templated transcription termination"/>
    <property type="evidence" value="ECO:0007669"/>
    <property type="project" value="InterPro"/>
</dbReference>
<protein>
    <submittedName>
        <fullName evidence="3">Rho termination factor-like protein</fullName>
    </submittedName>
</protein>
<proteinExistence type="predicted"/>
<feature type="domain" description="Rho termination factor-like N-terminal" evidence="2">
    <location>
        <begin position="58"/>
        <end position="95"/>
    </location>
</feature>